<dbReference type="PRINTS" id="PR00039">
    <property type="entry name" value="HTHLYSR"/>
</dbReference>
<dbReference type="InterPro" id="IPR036388">
    <property type="entry name" value="WH-like_DNA-bd_sf"/>
</dbReference>
<dbReference type="Gene3D" id="1.10.10.10">
    <property type="entry name" value="Winged helix-like DNA-binding domain superfamily/Winged helix DNA-binding domain"/>
    <property type="match status" value="1"/>
</dbReference>
<dbReference type="Proteomes" id="UP000672934">
    <property type="component" value="Unassembled WGS sequence"/>
</dbReference>
<evidence type="ECO:0000256" key="2">
    <source>
        <dbReference type="ARBA" id="ARBA00023015"/>
    </source>
</evidence>
<dbReference type="Pfam" id="PF03466">
    <property type="entry name" value="LysR_substrate"/>
    <property type="match status" value="1"/>
</dbReference>
<dbReference type="AlphaFoldDB" id="A0A916N5C8"/>
<dbReference type="GO" id="GO:0003700">
    <property type="term" value="F:DNA-binding transcription factor activity"/>
    <property type="evidence" value="ECO:0007669"/>
    <property type="project" value="InterPro"/>
</dbReference>
<evidence type="ECO:0000256" key="4">
    <source>
        <dbReference type="ARBA" id="ARBA00023163"/>
    </source>
</evidence>
<dbReference type="InterPro" id="IPR050950">
    <property type="entry name" value="HTH-type_LysR_regulators"/>
</dbReference>
<accession>A0A916N5C8</accession>
<dbReference type="SUPFAM" id="SSF53850">
    <property type="entry name" value="Periplasmic binding protein-like II"/>
    <property type="match status" value="1"/>
</dbReference>
<comment type="caution">
    <text evidence="6">The sequence shown here is derived from an EMBL/GenBank/DDBJ whole genome shotgun (WGS) entry which is preliminary data.</text>
</comment>
<dbReference type="EMBL" id="CAJPUY010000016">
    <property type="protein sequence ID" value="CAG2150639.1"/>
    <property type="molecule type" value="Genomic_DNA"/>
</dbReference>
<dbReference type="Gene3D" id="3.40.190.290">
    <property type="match status" value="1"/>
</dbReference>
<keyword evidence="4" id="KW-0804">Transcription</keyword>
<sequence length="309" mass="33678">MEWTQRLRIRQLQVLVELHRSAHLSQTAAKLGMTQPALSKWLAELESDLGVPLFERQPKGLVPTVFCDALIVHARTILAEILRTQQTIEMMAQGTSGTLALGATHAAAGYFVPTAIALLHTQYPDAYVTLTEGVLQAQAQQLREGSLDYVIGRMDARVSCDSLRYDELFDDTIRVIAGPSHPLAGQREVAWSQTRQFGWVGLPEGSQLRSELGFELAVAAEPPPKVRVETAGLLPTLAMLGRTELLGVSSGRAAKYFCDRGYIAILELPYAGRGSVGMLSRSDSEQTPLRKAFSECVMSLAKAGTWGAN</sequence>
<dbReference type="PROSITE" id="PS50931">
    <property type="entry name" value="HTH_LYSR"/>
    <property type="match status" value="1"/>
</dbReference>
<evidence type="ECO:0000256" key="1">
    <source>
        <dbReference type="ARBA" id="ARBA00009437"/>
    </source>
</evidence>
<dbReference type="GO" id="GO:0005829">
    <property type="term" value="C:cytosol"/>
    <property type="evidence" value="ECO:0007669"/>
    <property type="project" value="TreeGrafter"/>
</dbReference>
<organism evidence="6 7">
    <name type="scientific">Cupriavidus yeoncheonensis</name>
    <dbReference type="NCBI Taxonomy" id="1462994"/>
    <lineage>
        <taxon>Bacteria</taxon>
        <taxon>Pseudomonadati</taxon>
        <taxon>Pseudomonadota</taxon>
        <taxon>Betaproteobacteria</taxon>
        <taxon>Burkholderiales</taxon>
        <taxon>Burkholderiaceae</taxon>
        <taxon>Cupriavidus</taxon>
    </lineage>
</organism>
<evidence type="ECO:0000259" key="5">
    <source>
        <dbReference type="PROSITE" id="PS50931"/>
    </source>
</evidence>
<keyword evidence="7" id="KW-1185">Reference proteome</keyword>
<dbReference type="GO" id="GO:0003677">
    <property type="term" value="F:DNA binding"/>
    <property type="evidence" value="ECO:0007669"/>
    <property type="project" value="UniProtKB-KW"/>
</dbReference>
<reference evidence="6" key="1">
    <citation type="submission" date="2021-03" db="EMBL/GenBank/DDBJ databases">
        <authorList>
            <person name="Peeters C."/>
        </authorList>
    </citation>
    <scope>NUCLEOTIDE SEQUENCE</scope>
    <source>
        <strain evidence="6">LMG 31506</strain>
    </source>
</reference>
<dbReference type="SUPFAM" id="SSF46785">
    <property type="entry name" value="Winged helix' DNA-binding domain"/>
    <property type="match status" value="1"/>
</dbReference>
<dbReference type="RefSeq" id="WP_211949157.1">
    <property type="nucleotide sequence ID" value="NZ_CAJPUY010000016.1"/>
</dbReference>
<keyword evidence="3" id="KW-0238">DNA-binding</keyword>
<dbReference type="InterPro" id="IPR000847">
    <property type="entry name" value="LysR_HTH_N"/>
</dbReference>
<evidence type="ECO:0000313" key="7">
    <source>
        <dbReference type="Proteomes" id="UP000672934"/>
    </source>
</evidence>
<comment type="similarity">
    <text evidence="1">Belongs to the LysR transcriptional regulatory family.</text>
</comment>
<dbReference type="InterPro" id="IPR036390">
    <property type="entry name" value="WH_DNA-bd_sf"/>
</dbReference>
<keyword evidence="2" id="KW-0805">Transcription regulation</keyword>
<gene>
    <name evidence="6" type="primary">gbpR_4</name>
    <name evidence="6" type="ORF">LMG31506_04250</name>
</gene>
<name>A0A916N5C8_9BURK</name>
<protein>
    <submittedName>
        <fullName evidence="6">HTH-type transcriptional regulator GbpR</fullName>
    </submittedName>
</protein>
<dbReference type="Pfam" id="PF00126">
    <property type="entry name" value="HTH_1"/>
    <property type="match status" value="1"/>
</dbReference>
<dbReference type="InterPro" id="IPR005119">
    <property type="entry name" value="LysR_subst-bd"/>
</dbReference>
<feature type="domain" description="HTH lysR-type" evidence="5">
    <location>
        <begin position="7"/>
        <end position="64"/>
    </location>
</feature>
<proteinExistence type="inferred from homology"/>
<dbReference type="PANTHER" id="PTHR30419:SF8">
    <property type="entry name" value="NITROGEN ASSIMILATION TRANSCRIPTIONAL ACTIVATOR-RELATED"/>
    <property type="match status" value="1"/>
</dbReference>
<dbReference type="PANTHER" id="PTHR30419">
    <property type="entry name" value="HTH-TYPE TRANSCRIPTIONAL REGULATOR YBHD"/>
    <property type="match status" value="1"/>
</dbReference>
<evidence type="ECO:0000256" key="3">
    <source>
        <dbReference type="ARBA" id="ARBA00023125"/>
    </source>
</evidence>
<evidence type="ECO:0000313" key="6">
    <source>
        <dbReference type="EMBL" id="CAG2150639.1"/>
    </source>
</evidence>